<feature type="compositionally biased region" description="Basic and acidic residues" evidence="1">
    <location>
        <begin position="130"/>
        <end position="148"/>
    </location>
</feature>
<feature type="compositionally biased region" description="Basic and acidic residues" evidence="1">
    <location>
        <begin position="1"/>
        <end position="13"/>
    </location>
</feature>
<dbReference type="GO" id="GO:0007010">
    <property type="term" value="P:cytoskeleton organization"/>
    <property type="evidence" value="ECO:0007669"/>
    <property type="project" value="InterPro"/>
</dbReference>
<comment type="caution">
    <text evidence="3">The sequence shown here is derived from an EMBL/GenBank/DDBJ whole genome shotgun (WGS) entry which is preliminary data.</text>
</comment>
<feature type="compositionally biased region" description="Acidic residues" evidence="1">
    <location>
        <begin position="14"/>
        <end position="73"/>
    </location>
</feature>
<dbReference type="InterPro" id="IPR036886">
    <property type="entry name" value="Villin_headpiece_dom_sf"/>
</dbReference>
<gene>
    <name evidence="3" type="ORF">CYCCA115_LOCUS22264</name>
</gene>
<evidence type="ECO:0000259" key="2">
    <source>
        <dbReference type="PROSITE" id="PS51089"/>
    </source>
</evidence>
<feature type="compositionally biased region" description="Low complexity" evidence="1">
    <location>
        <begin position="149"/>
        <end position="161"/>
    </location>
</feature>
<dbReference type="SUPFAM" id="SSF47050">
    <property type="entry name" value="VHP, Villin headpiece domain"/>
    <property type="match status" value="1"/>
</dbReference>
<dbReference type="InterPro" id="IPR003128">
    <property type="entry name" value="Villin_headpiece"/>
</dbReference>
<sequence>MAPIHENAEHADTDEGSDGESYIEEEIIDSEEDDESVEEEISEEEEEEVEEEEITEDDESMEEEVVDEDESDDESAKVIMDKKSNPKSEARSKLLQEIATQRKLAENLKSKNQSSDLNRKQALAKLRRQAARDELARNNSKLKAEKVARSTAGTSAASSLTGDVRKKASMERIQASVDVEKINAVEIPPKQTPVSPLQSGQMQTPDDSSRSIKDSSHIANMKSKLKPAPFLNRTSSHSRVTEWIREDPMEIQPASNGAPLLSEENIRNGVASEKIKTPQGSVSDESYWRKKQPSFGKQRSFGQSVGSQSGSIPLKSRSNDMSISSSTTSKVNQQSAVLEVNNYYSLAQLQAKSVDGIDGAHREKYLSPKEFEANFKMTKEEFHKLPRWKQSEAKKALNLF</sequence>
<proteinExistence type="predicted"/>
<evidence type="ECO:0000256" key="1">
    <source>
        <dbReference type="SAM" id="MobiDB-lite"/>
    </source>
</evidence>
<organism evidence="3 4">
    <name type="scientific">Cylindrotheca closterium</name>
    <dbReference type="NCBI Taxonomy" id="2856"/>
    <lineage>
        <taxon>Eukaryota</taxon>
        <taxon>Sar</taxon>
        <taxon>Stramenopiles</taxon>
        <taxon>Ochrophyta</taxon>
        <taxon>Bacillariophyta</taxon>
        <taxon>Bacillariophyceae</taxon>
        <taxon>Bacillariophycidae</taxon>
        <taxon>Bacillariales</taxon>
        <taxon>Bacillariaceae</taxon>
        <taxon>Cylindrotheca</taxon>
    </lineage>
</organism>
<feature type="region of interest" description="Disordered" evidence="1">
    <location>
        <begin position="1"/>
        <end position="92"/>
    </location>
</feature>
<feature type="region of interest" description="Disordered" evidence="1">
    <location>
        <begin position="105"/>
        <end position="167"/>
    </location>
</feature>
<feature type="compositionally biased region" description="Polar residues" evidence="1">
    <location>
        <begin position="192"/>
        <end position="206"/>
    </location>
</feature>
<feature type="domain" description="HP" evidence="2">
    <location>
        <begin position="338"/>
        <end position="400"/>
    </location>
</feature>
<dbReference type="AlphaFoldDB" id="A0AAD2GA60"/>
<feature type="compositionally biased region" description="Low complexity" evidence="1">
    <location>
        <begin position="298"/>
        <end position="311"/>
    </location>
</feature>
<dbReference type="EMBL" id="CAKOGP040002313">
    <property type="protein sequence ID" value="CAJ1966681.1"/>
    <property type="molecule type" value="Genomic_DNA"/>
</dbReference>
<dbReference type="Proteomes" id="UP001295423">
    <property type="component" value="Unassembled WGS sequence"/>
</dbReference>
<dbReference type="SMART" id="SM00153">
    <property type="entry name" value="VHP"/>
    <property type="match status" value="1"/>
</dbReference>
<protein>
    <recommendedName>
        <fullName evidence="2">HP domain-containing protein</fullName>
    </recommendedName>
</protein>
<feature type="compositionally biased region" description="Basic and acidic residues" evidence="1">
    <location>
        <begin position="74"/>
        <end position="92"/>
    </location>
</feature>
<accession>A0AAD2GA60</accession>
<dbReference type="Pfam" id="PF02209">
    <property type="entry name" value="VHP"/>
    <property type="match status" value="1"/>
</dbReference>
<feature type="region of interest" description="Disordered" evidence="1">
    <location>
        <begin position="272"/>
        <end position="327"/>
    </location>
</feature>
<evidence type="ECO:0000313" key="3">
    <source>
        <dbReference type="EMBL" id="CAJ1966681.1"/>
    </source>
</evidence>
<name>A0AAD2GA60_9STRA</name>
<dbReference type="GO" id="GO:0003779">
    <property type="term" value="F:actin binding"/>
    <property type="evidence" value="ECO:0007669"/>
    <property type="project" value="InterPro"/>
</dbReference>
<dbReference type="Gene3D" id="1.10.950.10">
    <property type="entry name" value="Villin headpiece domain"/>
    <property type="match status" value="1"/>
</dbReference>
<dbReference type="PROSITE" id="PS51089">
    <property type="entry name" value="HP"/>
    <property type="match status" value="1"/>
</dbReference>
<reference evidence="3" key="1">
    <citation type="submission" date="2023-08" db="EMBL/GenBank/DDBJ databases">
        <authorList>
            <person name="Audoor S."/>
            <person name="Bilcke G."/>
        </authorList>
    </citation>
    <scope>NUCLEOTIDE SEQUENCE</scope>
</reference>
<keyword evidence="4" id="KW-1185">Reference proteome</keyword>
<feature type="region of interest" description="Disordered" evidence="1">
    <location>
        <begin position="184"/>
        <end position="214"/>
    </location>
</feature>
<evidence type="ECO:0000313" key="4">
    <source>
        <dbReference type="Proteomes" id="UP001295423"/>
    </source>
</evidence>